<keyword evidence="3" id="KW-0732">Signal</keyword>
<dbReference type="AlphaFoldDB" id="A0A6J4E1I8"/>
<sequence>MNMLDKGLAGAACLLLTSLCQGGTFLDDSKLAVRYSQYYWKESNGGEVGPVRDEWVQATLLSFNSGWYREVLGFDYAYGLADDLHVGRDATSISNLEAGHSVQSPHGIAKPVEAYLRARLAGEPGELQLGLGKKSRRYAQYYDDPFSRVLPPATLGADVEFRRPGLELRYSRIEGFSARNESGWADDLTNFRGRKIDALHLFALGLDLPGAGTLKLEYSESEDYLRVGSAKLERSVALGGERFLDLYATLGAQQDAGRLFDYGGVTGLYDATSSHRARYLDLSARMRWPHHYLGMTWNQVRGDDFDRFFFSQDHGTWNSSAKLFYLFGAEDEAMFKLVAGTDFAALGLPGLRLDGHYAFSDHAAGYDGFSRREFQGVLQYRFAGLLEGLSLAWLHNEFHTKGRADGVTRFTTSRGPAGIITHNAERLYLNYVYSF</sequence>
<dbReference type="EMBL" id="AP023189">
    <property type="protein sequence ID" value="BCG23215.1"/>
    <property type="molecule type" value="Genomic_DNA"/>
</dbReference>
<dbReference type="KEGG" id="ptw:TUM18999_14060"/>
<reference evidence="4 6" key="1">
    <citation type="submission" date="2020-05" db="EMBL/GenBank/DDBJ databases">
        <title>Characterization of novel class B3 metallo-beta-lactamase from novel Pseudomonas species.</title>
        <authorList>
            <person name="Yamada K."/>
            <person name="Aoki K."/>
            <person name="Ishii Y."/>
        </authorList>
    </citation>
    <scope>NUCLEOTIDE SEQUENCE [LARGE SCALE GENOMIC DNA]</scope>
    <source>
        <strain evidence="4 6">TUM18999</strain>
        <strain evidence="5 7">TUM20286</strain>
    </source>
</reference>
<dbReference type="PANTHER" id="PTHR34596:SF2">
    <property type="entry name" value="CHITOPORIN"/>
    <property type="match status" value="1"/>
</dbReference>
<dbReference type="Gene3D" id="2.40.160.10">
    <property type="entry name" value="Porin"/>
    <property type="match status" value="1"/>
</dbReference>
<organism evidence="4 6">
    <name type="scientific">Pseudomonas tohonis</name>
    <dbReference type="NCBI Taxonomy" id="2725477"/>
    <lineage>
        <taxon>Bacteria</taxon>
        <taxon>Pseudomonadati</taxon>
        <taxon>Pseudomonadota</taxon>
        <taxon>Gammaproteobacteria</taxon>
        <taxon>Pseudomonadales</taxon>
        <taxon>Pseudomonadaceae</taxon>
        <taxon>Pseudomonas</taxon>
    </lineage>
</organism>
<dbReference type="Pfam" id="PF03573">
    <property type="entry name" value="OprD"/>
    <property type="match status" value="1"/>
</dbReference>
<evidence type="ECO:0000256" key="3">
    <source>
        <dbReference type="ARBA" id="ARBA00022729"/>
    </source>
</evidence>
<evidence type="ECO:0000256" key="1">
    <source>
        <dbReference type="ARBA" id="ARBA00009075"/>
    </source>
</evidence>
<dbReference type="RefSeq" id="WP_173178765.1">
    <property type="nucleotide sequence ID" value="NZ_AP023189.1"/>
</dbReference>
<accession>A0A6J4E1I8</accession>
<dbReference type="Proteomes" id="UP001054892">
    <property type="component" value="Unassembled WGS sequence"/>
</dbReference>
<gene>
    <name evidence="4" type="ORF">TUM18999_14060</name>
    <name evidence="5" type="ORF">TUM20286_50520</name>
</gene>
<evidence type="ECO:0000313" key="7">
    <source>
        <dbReference type="Proteomes" id="UP001054892"/>
    </source>
</evidence>
<dbReference type="InterPro" id="IPR023614">
    <property type="entry name" value="Porin_dom_sf"/>
</dbReference>
<proteinExistence type="inferred from homology"/>
<evidence type="ECO:0000313" key="6">
    <source>
        <dbReference type="Proteomes" id="UP000509383"/>
    </source>
</evidence>
<keyword evidence="2" id="KW-0813">Transport</keyword>
<evidence type="ECO:0000313" key="5">
    <source>
        <dbReference type="EMBL" id="GJN55300.1"/>
    </source>
</evidence>
<dbReference type="EMBL" id="BQKM01000017">
    <property type="protein sequence ID" value="GJN55300.1"/>
    <property type="molecule type" value="Genomic_DNA"/>
</dbReference>
<evidence type="ECO:0000256" key="2">
    <source>
        <dbReference type="ARBA" id="ARBA00022448"/>
    </source>
</evidence>
<dbReference type="Proteomes" id="UP000509383">
    <property type="component" value="Chromosome"/>
</dbReference>
<protein>
    <submittedName>
        <fullName evidence="4">Porin</fullName>
    </submittedName>
</protein>
<dbReference type="PANTHER" id="PTHR34596">
    <property type="entry name" value="CHITOPORIN"/>
    <property type="match status" value="1"/>
</dbReference>
<name>A0A6J4E1I8_9PSED</name>
<dbReference type="GO" id="GO:0016020">
    <property type="term" value="C:membrane"/>
    <property type="evidence" value="ECO:0007669"/>
    <property type="project" value="InterPro"/>
</dbReference>
<comment type="similarity">
    <text evidence="1">Belongs to the outer membrane porin (Opr) (TC 1.B.25) family.</text>
</comment>
<keyword evidence="7" id="KW-1185">Reference proteome</keyword>
<dbReference type="InterPro" id="IPR005318">
    <property type="entry name" value="OM_porin_bac"/>
</dbReference>
<dbReference type="GO" id="GO:0015288">
    <property type="term" value="F:porin activity"/>
    <property type="evidence" value="ECO:0007669"/>
    <property type="project" value="TreeGrafter"/>
</dbReference>
<evidence type="ECO:0000313" key="4">
    <source>
        <dbReference type="EMBL" id="BCG23215.1"/>
    </source>
</evidence>